<accession>A0A3S5BCR3</accession>
<dbReference type="OrthoDB" id="6429739at2759"/>
<gene>
    <name evidence="2" type="ORF">PXEA_LOCUS13122</name>
</gene>
<protein>
    <submittedName>
        <fullName evidence="2">Uncharacterized protein</fullName>
    </submittedName>
</protein>
<evidence type="ECO:0000256" key="1">
    <source>
        <dbReference type="SAM" id="MobiDB-lite"/>
    </source>
</evidence>
<dbReference type="Proteomes" id="UP000784294">
    <property type="component" value="Unassembled WGS sequence"/>
</dbReference>
<evidence type="ECO:0000313" key="2">
    <source>
        <dbReference type="EMBL" id="VEL19682.1"/>
    </source>
</evidence>
<dbReference type="AlphaFoldDB" id="A0A3S5BCR3"/>
<feature type="non-terminal residue" evidence="2">
    <location>
        <position position="385"/>
    </location>
</feature>
<feature type="region of interest" description="Disordered" evidence="1">
    <location>
        <begin position="351"/>
        <end position="385"/>
    </location>
</feature>
<keyword evidence="3" id="KW-1185">Reference proteome</keyword>
<organism evidence="2 3">
    <name type="scientific">Protopolystoma xenopodis</name>
    <dbReference type="NCBI Taxonomy" id="117903"/>
    <lineage>
        <taxon>Eukaryota</taxon>
        <taxon>Metazoa</taxon>
        <taxon>Spiralia</taxon>
        <taxon>Lophotrochozoa</taxon>
        <taxon>Platyhelminthes</taxon>
        <taxon>Monogenea</taxon>
        <taxon>Polyopisthocotylea</taxon>
        <taxon>Polystomatidea</taxon>
        <taxon>Polystomatidae</taxon>
        <taxon>Protopolystoma</taxon>
    </lineage>
</organism>
<comment type="caution">
    <text evidence="2">The sequence shown here is derived from an EMBL/GenBank/DDBJ whole genome shotgun (WGS) entry which is preliminary data.</text>
</comment>
<sequence>MIGGVVLILARLTDDAYYDAGDTSGNEKHNDILYNVGLSNQINQNAQIVQNLFLYATLPMAILFRYHSSVCLAICFTRLYEDEVSRFESMLRGEASHAKLSHPTGLRQLSGHHHSYGHNVLASQISSSYNLSTPSEAYPRHLSTWTASHYPLQSQIARSFKRQRSASITVMTSSRILKEAEVEHQPPITIAKHSRRDGLKEQDEGLSKKAKFRVRIAKAKGKQTLHKHANSLGAAGRRGTMQNLQLAQLRINSGQLAHQMMQAKRQMVSIQLARAAMLTAEMRMDKTIESQNHTNTNQHTYNRSPKIDSGRLREIPQVKRRTHRLLQMLPSKDDKTMYEKYKVNVVSIDKESSLESMNESNDTRDWADLGVIKNKDESEVSRAKR</sequence>
<proteinExistence type="predicted"/>
<feature type="compositionally biased region" description="Basic and acidic residues" evidence="1">
    <location>
        <begin position="361"/>
        <end position="385"/>
    </location>
</feature>
<name>A0A3S5BCR3_9PLAT</name>
<evidence type="ECO:0000313" key="3">
    <source>
        <dbReference type="Proteomes" id="UP000784294"/>
    </source>
</evidence>
<dbReference type="EMBL" id="CAAALY010042741">
    <property type="protein sequence ID" value="VEL19682.1"/>
    <property type="molecule type" value="Genomic_DNA"/>
</dbReference>
<reference evidence="2" key="1">
    <citation type="submission" date="2018-11" db="EMBL/GenBank/DDBJ databases">
        <authorList>
            <consortium name="Pathogen Informatics"/>
        </authorList>
    </citation>
    <scope>NUCLEOTIDE SEQUENCE</scope>
</reference>